<dbReference type="PANTHER" id="PTHR35564:SF4">
    <property type="entry name" value="CYTOPLASMIC PROTEIN"/>
    <property type="match status" value="1"/>
</dbReference>
<dbReference type="EMBL" id="SJPY01000001">
    <property type="protein sequence ID" value="TWU45193.1"/>
    <property type="molecule type" value="Genomic_DNA"/>
</dbReference>
<dbReference type="NCBIfam" id="TIGR03347">
    <property type="entry name" value="VI_chp_1"/>
    <property type="match status" value="1"/>
</dbReference>
<dbReference type="Pfam" id="PF06996">
    <property type="entry name" value="T6SS_TssG"/>
    <property type="match status" value="1"/>
</dbReference>
<dbReference type="RefSeq" id="WP_146597941.1">
    <property type="nucleotide sequence ID" value="NZ_SJPY01000001.1"/>
</dbReference>
<gene>
    <name evidence="1" type="ORF">Q31b_03640</name>
</gene>
<accession>A0A5C6E6B1</accession>
<dbReference type="InterPro" id="IPR010732">
    <property type="entry name" value="T6SS_TssG-like"/>
</dbReference>
<evidence type="ECO:0008006" key="3">
    <source>
        <dbReference type="Google" id="ProtNLM"/>
    </source>
</evidence>
<name>A0A5C6E6B1_9BACT</name>
<dbReference type="AlphaFoldDB" id="A0A5C6E6B1"/>
<proteinExistence type="predicted"/>
<reference evidence="1 2" key="1">
    <citation type="submission" date="2019-02" db="EMBL/GenBank/DDBJ databases">
        <title>Deep-cultivation of Planctomycetes and their phenomic and genomic characterization uncovers novel biology.</title>
        <authorList>
            <person name="Wiegand S."/>
            <person name="Jogler M."/>
            <person name="Boedeker C."/>
            <person name="Pinto D."/>
            <person name="Vollmers J."/>
            <person name="Rivas-Marin E."/>
            <person name="Kohn T."/>
            <person name="Peeters S.H."/>
            <person name="Heuer A."/>
            <person name="Rast P."/>
            <person name="Oberbeckmann S."/>
            <person name="Bunk B."/>
            <person name="Jeske O."/>
            <person name="Meyerdierks A."/>
            <person name="Storesund J.E."/>
            <person name="Kallscheuer N."/>
            <person name="Luecker S."/>
            <person name="Lage O.M."/>
            <person name="Pohl T."/>
            <person name="Merkel B.J."/>
            <person name="Hornburger P."/>
            <person name="Mueller R.-W."/>
            <person name="Bruemmer F."/>
            <person name="Labrenz M."/>
            <person name="Spormann A.M."/>
            <person name="Op Den Camp H."/>
            <person name="Overmann J."/>
            <person name="Amann R."/>
            <person name="Jetten M.S.M."/>
            <person name="Mascher T."/>
            <person name="Medema M.H."/>
            <person name="Devos D.P."/>
            <person name="Kaster A.-K."/>
            <person name="Ovreas L."/>
            <person name="Rohde M."/>
            <person name="Galperin M.Y."/>
            <person name="Jogler C."/>
        </authorList>
    </citation>
    <scope>NUCLEOTIDE SEQUENCE [LARGE SCALE GENOMIC DNA]</scope>
    <source>
        <strain evidence="1 2">Q31b</strain>
    </source>
</reference>
<dbReference type="PANTHER" id="PTHR35564">
    <property type="match status" value="1"/>
</dbReference>
<comment type="caution">
    <text evidence="1">The sequence shown here is derived from an EMBL/GenBank/DDBJ whole genome shotgun (WGS) entry which is preliminary data.</text>
</comment>
<dbReference type="Proteomes" id="UP000315471">
    <property type="component" value="Unassembled WGS sequence"/>
</dbReference>
<keyword evidence="2" id="KW-1185">Reference proteome</keyword>
<organism evidence="1 2">
    <name type="scientific">Novipirellula aureliae</name>
    <dbReference type="NCBI Taxonomy" id="2527966"/>
    <lineage>
        <taxon>Bacteria</taxon>
        <taxon>Pseudomonadati</taxon>
        <taxon>Planctomycetota</taxon>
        <taxon>Planctomycetia</taxon>
        <taxon>Pirellulales</taxon>
        <taxon>Pirellulaceae</taxon>
        <taxon>Novipirellula</taxon>
    </lineage>
</organism>
<protein>
    <recommendedName>
        <fullName evidence="3">Type VI secretion system baseplate subunit TssG</fullName>
    </recommendedName>
</protein>
<sequence length="402" mass="44942">MASPIRKKNASVIDRLIKQPHRFSFFQAVRLLLASDGARSLGAKGNEIGTIKNASDEAIRFRSLPALKFPSSEITNVKPCRALVLDHEQVKERDTTSEEAKIEEEAIDQLRTPKPGAPIEMEIAFWGLIGPVGALPNHYTQIVIDRVRHKDVALRDFLDLFSHRQLSLFYRAWEKTFVSVGVERGLRSEDPHADKLREVLLSIVGRGTEHVRDQLEILDDVSIYYGGQFADCPCAESLEQIIADFLGLPTRVLSLYGQWLLLPPSEQSRLGTLGGHSQLGIDTVLGEKTWDASSKFRVRIGLVRYREFLRLMPTGDQLVPICQLIRSYVGCEFSFDCQVVLMASEIPRCQLGGIDESADSDIGANLGWNTWLCSQTPTRDSDDAVFHHDGSPTSFSNSFSRT</sequence>
<evidence type="ECO:0000313" key="1">
    <source>
        <dbReference type="EMBL" id="TWU45193.1"/>
    </source>
</evidence>
<evidence type="ECO:0000313" key="2">
    <source>
        <dbReference type="Proteomes" id="UP000315471"/>
    </source>
</evidence>
<dbReference type="OrthoDB" id="1523296at2"/>